<protein>
    <recommendedName>
        <fullName evidence="1">NACHT domain-containing protein</fullName>
    </recommendedName>
</protein>
<proteinExistence type="predicted"/>
<organism evidence="2 3">
    <name type="scientific">Pinctada imbricata</name>
    <name type="common">Atlantic pearl-oyster</name>
    <name type="synonym">Pinctada martensii</name>
    <dbReference type="NCBI Taxonomy" id="66713"/>
    <lineage>
        <taxon>Eukaryota</taxon>
        <taxon>Metazoa</taxon>
        <taxon>Spiralia</taxon>
        <taxon>Lophotrochozoa</taxon>
        <taxon>Mollusca</taxon>
        <taxon>Bivalvia</taxon>
        <taxon>Autobranchia</taxon>
        <taxon>Pteriomorphia</taxon>
        <taxon>Pterioida</taxon>
        <taxon>Pterioidea</taxon>
        <taxon>Pteriidae</taxon>
        <taxon>Pinctada</taxon>
    </lineage>
</organism>
<feature type="domain" description="NACHT" evidence="1">
    <location>
        <begin position="107"/>
        <end position="211"/>
    </location>
</feature>
<sequence>MQDATNAFHLRELHWCALFSFIVQDEQQYVSKVKQRLIKINNDITKAITMSPLQQRGENELPIELLYAQVVVCEDPKFREKGHGFTQHNREVVNPDDILMQNNEVVKKIYMLGDAAHGKTTYCIWLVKNWCSAQHGDPEGIKQLDHWGKALRKFDFVFLLQLRNVNRKRASMIDMICMDVFGDDRVCHLAIRHILSSEKYRSLVIMDGLDEWDPDEETRKQLTRQGMPNTEGISSTVSCFFSMRPWVFSTISKLGKSQ</sequence>
<dbReference type="InterPro" id="IPR007111">
    <property type="entry name" value="NACHT_NTPase"/>
</dbReference>
<dbReference type="Gene3D" id="3.40.50.300">
    <property type="entry name" value="P-loop containing nucleotide triphosphate hydrolases"/>
    <property type="match status" value="1"/>
</dbReference>
<evidence type="ECO:0000259" key="1">
    <source>
        <dbReference type="PROSITE" id="PS50837"/>
    </source>
</evidence>
<evidence type="ECO:0000313" key="3">
    <source>
        <dbReference type="Proteomes" id="UP001186944"/>
    </source>
</evidence>
<comment type="caution">
    <text evidence="2">The sequence shown here is derived from an EMBL/GenBank/DDBJ whole genome shotgun (WGS) entry which is preliminary data.</text>
</comment>
<gene>
    <name evidence="2" type="ORF">FSP39_017212</name>
</gene>
<dbReference type="EMBL" id="VSWD01000013">
    <property type="protein sequence ID" value="KAK3084668.1"/>
    <property type="molecule type" value="Genomic_DNA"/>
</dbReference>
<name>A0AA89BW17_PINIB</name>
<evidence type="ECO:0000313" key="2">
    <source>
        <dbReference type="EMBL" id="KAK3084668.1"/>
    </source>
</evidence>
<dbReference type="Pfam" id="PF05729">
    <property type="entry name" value="NACHT"/>
    <property type="match status" value="1"/>
</dbReference>
<dbReference type="InterPro" id="IPR027417">
    <property type="entry name" value="P-loop_NTPase"/>
</dbReference>
<dbReference type="PROSITE" id="PS50837">
    <property type="entry name" value="NACHT"/>
    <property type="match status" value="1"/>
</dbReference>
<dbReference type="Proteomes" id="UP001186944">
    <property type="component" value="Unassembled WGS sequence"/>
</dbReference>
<keyword evidence="3" id="KW-1185">Reference proteome</keyword>
<dbReference type="AlphaFoldDB" id="A0AA89BW17"/>
<reference evidence="2" key="1">
    <citation type="submission" date="2019-08" db="EMBL/GenBank/DDBJ databases">
        <title>The improved chromosome-level genome for the pearl oyster Pinctada fucata martensii using PacBio sequencing and Hi-C.</title>
        <authorList>
            <person name="Zheng Z."/>
        </authorList>
    </citation>
    <scope>NUCLEOTIDE SEQUENCE</scope>
    <source>
        <strain evidence="2">ZZ-2019</strain>
        <tissue evidence="2">Adductor muscle</tissue>
    </source>
</reference>
<accession>A0AA89BW17</accession>